<reference evidence="1" key="1">
    <citation type="submission" date="2021-02" db="EMBL/GenBank/DDBJ databases">
        <title>Genome sequence Cadophora malorum strain M34.</title>
        <authorList>
            <person name="Stefanovic E."/>
            <person name="Vu D."/>
            <person name="Scully C."/>
            <person name="Dijksterhuis J."/>
            <person name="Roader J."/>
            <person name="Houbraken J."/>
        </authorList>
    </citation>
    <scope>NUCLEOTIDE SEQUENCE</scope>
    <source>
        <strain evidence="1">M34</strain>
    </source>
</reference>
<name>A0A8H8BUM2_9HELO</name>
<comment type="caution">
    <text evidence="1">The sequence shown here is derived from an EMBL/GenBank/DDBJ whole genome shotgun (WGS) entry which is preliminary data.</text>
</comment>
<proteinExistence type="predicted"/>
<protein>
    <submittedName>
        <fullName evidence="1">Uncharacterized protein</fullName>
    </submittedName>
</protein>
<organism evidence="1 2">
    <name type="scientific">Cadophora malorum</name>
    <dbReference type="NCBI Taxonomy" id="108018"/>
    <lineage>
        <taxon>Eukaryota</taxon>
        <taxon>Fungi</taxon>
        <taxon>Dikarya</taxon>
        <taxon>Ascomycota</taxon>
        <taxon>Pezizomycotina</taxon>
        <taxon>Leotiomycetes</taxon>
        <taxon>Helotiales</taxon>
        <taxon>Ploettnerulaceae</taxon>
        <taxon>Cadophora</taxon>
    </lineage>
</organism>
<accession>A0A8H8BUM2</accession>
<gene>
    <name evidence="1" type="ORF">IFR04_002657</name>
</gene>
<dbReference type="EMBL" id="JAFJYH010000023">
    <property type="protein sequence ID" value="KAG4424253.1"/>
    <property type="molecule type" value="Genomic_DNA"/>
</dbReference>
<evidence type="ECO:0000313" key="1">
    <source>
        <dbReference type="EMBL" id="KAG4424253.1"/>
    </source>
</evidence>
<sequence length="235" mass="26195">MMSPPNEIDTFLTSSSTPLPSPVNQILSNITTHQRERKAADDEAARTLKGKMICEYRNQSEQHEKLTTQFVGRVQDGLGALVANLLMQNANSPGESRRIYQEMINNYILGHLFVYQKAIKKQKSNSRQRTDRFSGESLTRYKGTLEKDESDLLDLFGQLKAACDKADKETMIASESLAVKPDSSTGKREASVDSQSDVIRDSDFEMDGTCLASSYVKRITTGMGRKRKLKGVEGS</sequence>
<dbReference type="Proteomes" id="UP000664132">
    <property type="component" value="Unassembled WGS sequence"/>
</dbReference>
<dbReference type="AlphaFoldDB" id="A0A8H8BUM2"/>
<dbReference type="OrthoDB" id="3559736at2759"/>
<keyword evidence="2" id="KW-1185">Reference proteome</keyword>
<evidence type="ECO:0000313" key="2">
    <source>
        <dbReference type="Proteomes" id="UP000664132"/>
    </source>
</evidence>